<dbReference type="Proteomes" id="UP000620104">
    <property type="component" value="Unassembled WGS sequence"/>
</dbReference>
<evidence type="ECO:0000313" key="2">
    <source>
        <dbReference type="EMBL" id="GHJ87334.1"/>
    </source>
</evidence>
<keyword evidence="3" id="KW-1185">Reference proteome</keyword>
<proteinExistence type="predicted"/>
<name>A0A8H3TW70_9TREE</name>
<evidence type="ECO:0000256" key="1">
    <source>
        <dbReference type="SAM" id="MobiDB-lite"/>
    </source>
</evidence>
<dbReference type="AlphaFoldDB" id="A0A8H3TW70"/>
<reference evidence="2" key="1">
    <citation type="submission" date="2020-07" db="EMBL/GenBank/DDBJ databases">
        <title>Draft Genome Sequence of a Deep-Sea Yeast, Naganishia (Cryptococcus) liquefaciens strain N6.</title>
        <authorList>
            <person name="Han Y.W."/>
            <person name="Kajitani R."/>
            <person name="Morimoto H."/>
            <person name="Parhat M."/>
            <person name="Tsubouchi H."/>
            <person name="Bakenova O."/>
            <person name="Ogata M."/>
            <person name="Argunhan B."/>
            <person name="Aoki R."/>
            <person name="Kajiwara S."/>
            <person name="Itoh T."/>
            <person name="Iwasaki H."/>
        </authorList>
    </citation>
    <scope>NUCLEOTIDE SEQUENCE</scope>
    <source>
        <strain evidence="2">N6</strain>
    </source>
</reference>
<organism evidence="2 3">
    <name type="scientific">Naganishia liquefaciens</name>
    <dbReference type="NCBI Taxonomy" id="104408"/>
    <lineage>
        <taxon>Eukaryota</taxon>
        <taxon>Fungi</taxon>
        <taxon>Dikarya</taxon>
        <taxon>Basidiomycota</taxon>
        <taxon>Agaricomycotina</taxon>
        <taxon>Tremellomycetes</taxon>
        <taxon>Filobasidiales</taxon>
        <taxon>Filobasidiaceae</taxon>
        <taxon>Naganishia</taxon>
    </lineage>
</organism>
<comment type="caution">
    <text evidence="2">The sequence shown here is derived from an EMBL/GenBank/DDBJ whole genome shotgun (WGS) entry which is preliminary data.</text>
</comment>
<accession>A0A8H3TW70</accession>
<sequence length="338" mass="36614">MSQLPSYFACDQQRKVTLNQSNNTFPIRPARCASDNKLAKQRLCQDSSQGVNPLDGSFQKDRMPPRIVNASVEYGNVGVTAPIQNHGKILCFLDGDVPNFQGPAQSSFPWRATNVSIITNTEPQVILTPLVAGRKPAPGNYARLIAAWDSKVPIGRKFSIDTDAMEPRGPWIPAPEIGETSNTQDLDELCQQAAQLLVVGQVEPITPRGIWESLPVSDIQARPVDRIPENNLPAGTVTNGGPTESAIKARKPLPVPSSRKLESSIHATAPAVKNHSERSKRSEASKGNPRIGMRGGAKIASRKMTGTQAEAQGTDQSTWNRSQVSALSPQVASREIWC</sequence>
<gene>
    <name evidence="2" type="ORF">NliqN6_3736</name>
</gene>
<protein>
    <submittedName>
        <fullName evidence="2">Uncharacterized protein</fullName>
    </submittedName>
</protein>
<dbReference type="EMBL" id="BLZA01000021">
    <property type="protein sequence ID" value="GHJ87334.1"/>
    <property type="molecule type" value="Genomic_DNA"/>
</dbReference>
<feature type="region of interest" description="Disordered" evidence="1">
    <location>
        <begin position="226"/>
        <end position="332"/>
    </location>
</feature>
<feature type="compositionally biased region" description="Polar residues" evidence="1">
    <location>
        <begin position="304"/>
        <end position="331"/>
    </location>
</feature>
<evidence type="ECO:0000313" key="3">
    <source>
        <dbReference type="Proteomes" id="UP000620104"/>
    </source>
</evidence>
<feature type="compositionally biased region" description="Basic and acidic residues" evidence="1">
    <location>
        <begin position="274"/>
        <end position="284"/>
    </location>
</feature>